<evidence type="ECO:0000256" key="5">
    <source>
        <dbReference type="ARBA" id="ARBA00022777"/>
    </source>
</evidence>
<dbReference type="OrthoDB" id="10047816at2759"/>
<keyword evidence="2" id="KW-0597">Phosphoprotein</keyword>
<dbReference type="GO" id="GO:0004674">
    <property type="term" value="F:protein serine/threonine kinase activity"/>
    <property type="evidence" value="ECO:0007669"/>
    <property type="project" value="UniProtKB-KW"/>
</dbReference>
<feature type="compositionally biased region" description="Low complexity" evidence="8">
    <location>
        <begin position="484"/>
        <end position="501"/>
    </location>
</feature>
<feature type="compositionally biased region" description="Basic and acidic residues" evidence="8">
    <location>
        <begin position="436"/>
        <end position="447"/>
    </location>
</feature>
<evidence type="ECO:0000259" key="9">
    <source>
        <dbReference type="PROSITE" id="PS50011"/>
    </source>
</evidence>
<evidence type="ECO:0000259" key="10">
    <source>
        <dbReference type="PROSITE" id="PS51285"/>
    </source>
</evidence>
<evidence type="ECO:0000256" key="3">
    <source>
        <dbReference type="ARBA" id="ARBA00022679"/>
    </source>
</evidence>
<dbReference type="PROSITE" id="PS00108">
    <property type="entry name" value="PROTEIN_KINASE_ST"/>
    <property type="match status" value="1"/>
</dbReference>
<feature type="binding site" evidence="7">
    <location>
        <position position="622"/>
    </location>
    <ligand>
        <name>ATP</name>
        <dbReference type="ChEBI" id="CHEBI:30616"/>
    </ligand>
</feature>
<dbReference type="Pfam" id="PF00433">
    <property type="entry name" value="Pkinase_C"/>
    <property type="match status" value="1"/>
</dbReference>
<dbReference type="InterPro" id="IPR008271">
    <property type="entry name" value="Ser/Thr_kinase_AS"/>
</dbReference>
<dbReference type="SUPFAM" id="SSF56112">
    <property type="entry name" value="Protein kinase-like (PK-like)"/>
    <property type="match status" value="1"/>
</dbReference>
<dbReference type="PANTHER" id="PTHR24351">
    <property type="entry name" value="RIBOSOMAL PROTEIN S6 KINASE"/>
    <property type="match status" value="1"/>
</dbReference>
<feature type="region of interest" description="Disordered" evidence="8">
    <location>
        <begin position="210"/>
        <end position="239"/>
    </location>
</feature>
<evidence type="ECO:0000256" key="1">
    <source>
        <dbReference type="ARBA" id="ARBA00022527"/>
    </source>
</evidence>
<protein>
    <submittedName>
        <fullName evidence="12">Protein kinase C-like isoform X1</fullName>
    </submittedName>
</protein>
<dbReference type="PROSITE" id="PS00107">
    <property type="entry name" value="PROTEIN_KINASE_ATP"/>
    <property type="match status" value="1"/>
</dbReference>
<dbReference type="InterPro" id="IPR011009">
    <property type="entry name" value="Kinase-like_dom_sf"/>
</dbReference>
<keyword evidence="3" id="KW-0808">Transferase</keyword>
<dbReference type="InterPro" id="IPR017892">
    <property type="entry name" value="Pkinase_C"/>
</dbReference>
<proteinExistence type="predicted"/>
<feature type="compositionally biased region" description="Low complexity" evidence="8">
    <location>
        <begin position="371"/>
        <end position="387"/>
    </location>
</feature>
<dbReference type="Gene3D" id="1.10.510.10">
    <property type="entry name" value="Transferase(Phosphotransferase) domain 1"/>
    <property type="match status" value="1"/>
</dbReference>
<name>A0A8B8FMC3_9HEMI</name>
<dbReference type="FunFam" id="3.30.200.20:FF:000020">
    <property type="entry name" value="Protein kinase C, alpha"/>
    <property type="match status" value="1"/>
</dbReference>
<feature type="domain" description="Protein kinase" evidence="9">
    <location>
        <begin position="593"/>
        <end position="853"/>
    </location>
</feature>
<evidence type="ECO:0000256" key="7">
    <source>
        <dbReference type="PROSITE-ProRule" id="PRU10141"/>
    </source>
</evidence>
<dbReference type="RefSeq" id="XP_025411743.1">
    <property type="nucleotide sequence ID" value="XM_025555958.1"/>
</dbReference>
<dbReference type="GO" id="GO:0005524">
    <property type="term" value="F:ATP binding"/>
    <property type="evidence" value="ECO:0007669"/>
    <property type="project" value="UniProtKB-UniRule"/>
</dbReference>
<feature type="region of interest" description="Disordered" evidence="8">
    <location>
        <begin position="428"/>
        <end position="502"/>
    </location>
</feature>
<evidence type="ECO:0000256" key="2">
    <source>
        <dbReference type="ARBA" id="ARBA00022553"/>
    </source>
</evidence>
<reference evidence="12" key="1">
    <citation type="submission" date="2025-08" db="UniProtKB">
        <authorList>
            <consortium name="RefSeq"/>
        </authorList>
    </citation>
    <scope>IDENTIFICATION</scope>
    <source>
        <tissue evidence="12">Whole body</tissue>
    </source>
</reference>
<keyword evidence="1" id="KW-0723">Serine/threonine-protein kinase</keyword>
<dbReference type="SMART" id="SM00220">
    <property type="entry name" value="S_TKc"/>
    <property type="match status" value="1"/>
</dbReference>
<gene>
    <name evidence="12" type="primary">LOC112684422</name>
</gene>
<dbReference type="SMART" id="SM00133">
    <property type="entry name" value="S_TK_X"/>
    <property type="match status" value="1"/>
</dbReference>
<evidence type="ECO:0000256" key="8">
    <source>
        <dbReference type="SAM" id="MobiDB-lite"/>
    </source>
</evidence>
<feature type="compositionally biased region" description="Basic residues" evidence="8">
    <location>
        <begin position="565"/>
        <end position="574"/>
    </location>
</feature>
<sequence length="923" mass="103634">MPFFSDYGYYHGSAPFSSQYYSQLLPYPGSSNSSRPIIRVQPRNYNSMAVEQTLRAIRRGGPGAVAARQYSRPVHINTSEIDVTSPRRPRAPCPSTMENAIVNNNAGGNIHRGRTVVRLHTMTKGKEKPHVDEPKVMTLVLPPTELPQLECSISAVPEEGLAKKGTIKRHTSAGIKVPVNDDRRPSVTDEILREQEALFDTMIMEEMDAMEQKGRRQSYPVDTNSNKKQQKTKDTRKKSAAGAMIFFGEPESPSKKINWKLNYDVIIEESGTEPVSFTFKLNKMKKDNDSHGIGDSSDNGKLDANHNVVTKMHDDSNKSKNKKHVKSINKNQIHNNNNNSDDVSMSENKTKVVKKKIIIKKKVIKKKESETQQQQQQEKQPGQGKKTSPSHQESKKKGSKTDVPAAVATATVITPFVRASFGKTFISPSQVSRTKSKFEKPKPKAKPETAPPSEPPSLPETVSSKNKSPDLSSDDESSSDEETLSLCSSSSSSSSSGSTYYDSDDYGDNKRIACSISSFDSGLPSSPVPATDPIDSSSSSSDTAANSYQIGNNTDGAERPLRSYSYRHHSRPKRVVPPATSIPRFRKYAVEDFNFLKVLGKGSFGKVLLAELKGTEYYYAVKCLKKDVVLEDDDVECTLIERKVLALGTNHPYLCHLFCTFQTESHLFFVMEYLNGGDLMFHIQQSGRFDEGRSRFYASEIVSGLKFLHKKGIVYRDLKLDNILLDFNGHVRIADFGMCKLQIYLDKTADTFCGTPDYMAPEIIKGQKYNQSVDWWSFGILLYEMLVGKSPFSGCDEDALFWSICNEQPQYPRYLSVDSKSVLVALLEKDATKRLGALEANHSADDVMRHAFFSSMDWCKLERRELEPPYMPRVYHPLDTHYFDKHFTKEKPRLTPVDKTILQSMDQSQFDGFTYTNPNVTDL</sequence>
<evidence type="ECO:0000256" key="4">
    <source>
        <dbReference type="ARBA" id="ARBA00022741"/>
    </source>
</evidence>
<dbReference type="Gene3D" id="3.30.200.20">
    <property type="entry name" value="Phosphorylase Kinase, domain 1"/>
    <property type="match status" value="1"/>
</dbReference>
<feature type="region of interest" description="Disordered" evidence="8">
    <location>
        <begin position="520"/>
        <end position="575"/>
    </location>
</feature>
<feature type="compositionally biased region" description="Pro residues" evidence="8">
    <location>
        <begin position="449"/>
        <end position="458"/>
    </location>
</feature>
<dbReference type="InterPro" id="IPR017441">
    <property type="entry name" value="Protein_kinase_ATP_BS"/>
</dbReference>
<feature type="domain" description="AGC-kinase C-terminal" evidence="10">
    <location>
        <begin position="854"/>
        <end position="923"/>
    </location>
</feature>
<feature type="compositionally biased region" description="Acidic residues" evidence="8">
    <location>
        <begin position="472"/>
        <end position="483"/>
    </location>
</feature>
<dbReference type="Pfam" id="PF00069">
    <property type="entry name" value="Pkinase"/>
    <property type="match status" value="1"/>
</dbReference>
<dbReference type="InterPro" id="IPR000961">
    <property type="entry name" value="AGC-kinase_C"/>
</dbReference>
<evidence type="ECO:0000313" key="11">
    <source>
        <dbReference type="Proteomes" id="UP000694846"/>
    </source>
</evidence>
<keyword evidence="5" id="KW-0418">Kinase</keyword>
<feature type="region of interest" description="Disordered" evidence="8">
    <location>
        <begin position="363"/>
        <end position="403"/>
    </location>
</feature>
<organism evidence="11 12">
    <name type="scientific">Sipha flava</name>
    <name type="common">yellow sugarcane aphid</name>
    <dbReference type="NCBI Taxonomy" id="143950"/>
    <lineage>
        <taxon>Eukaryota</taxon>
        <taxon>Metazoa</taxon>
        <taxon>Ecdysozoa</taxon>
        <taxon>Arthropoda</taxon>
        <taxon>Hexapoda</taxon>
        <taxon>Insecta</taxon>
        <taxon>Pterygota</taxon>
        <taxon>Neoptera</taxon>
        <taxon>Paraneoptera</taxon>
        <taxon>Hemiptera</taxon>
        <taxon>Sternorrhyncha</taxon>
        <taxon>Aphidomorpha</taxon>
        <taxon>Aphidoidea</taxon>
        <taxon>Aphididae</taxon>
        <taxon>Sipha</taxon>
    </lineage>
</organism>
<dbReference type="InterPro" id="IPR000719">
    <property type="entry name" value="Prot_kinase_dom"/>
</dbReference>
<feature type="compositionally biased region" description="Polar residues" evidence="8">
    <location>
        <begin position="542"/>
        <end position="555"/>
    </location>
</feature>
<keyword evidence="6 7" id="KW-0067">ATP-binding</keyword>
<dbReference type="FunFam" id="1.10.510.10:FF:000150">
    <property type="entry name" value="Protein kinase C, theta"/>
    <property type="match status" value="1"/>
</dbReference>
<evidence type="ECO:0000313" key="12">
    <source>
        <dbReference type="RefSeq" id="XP_025411743.1"/>
    </source>
</evidence>
<dbReference type="PROSITE" id="PS50011">
    <property type="entry name" value="PROTEIN_KINASE_DOM"/>
    <property type="match status" value="1"/>
</dbReference>
<accession>A0A8B8FMC3</accession>
<keyword evidence="4 7" id="KW-0547">Nucleotide-binding</keyword>
<dbReference type="AlphaFoldDB" id="A0A8B8FMC3"/>
<dbReference type="Proteomes" id="UP000694846">
    <property type="component" value="Unplaced"/>
</dbReference>
<keyword evidence="11" id="KW-1185">Reference proteome</keyword>
<evidence type="ECO:0000256" key="6">
    <source>
        <dbReference type="ARBA" id="ARBA00022840"/>
    </source>
</evidence>
<dbReference type="PROSITE" id="PS51285">
    <property type="entry name" value="AGC_KINASE_CTER"/>
    <property type="match status" value="1"/>
</dbReference>
<dbReference type="GeneID" id="112684422"/>
<feature type="compositionally biased region" description="Low complexity" evidence="8">
    <location>
        <begin position="328"/>
        <end position="340"/>
    </location>
</feature>
<feature type="region of interest" description="Disordered" evidence="8">
    <location>
        <begin position="311"/>
        <end position="348"/>
    </location>
</feature>
<feature type="compositionally biased region" description="Basic residues" evidence="8">
    <location>
        <begin position="228"/>
        <end position="239"/>
    </location>
</feature>